<feature type="coiled-coil region" evidence="1">
    <location>
        <begin position="416"/>
        <end position="485"/>
    </location>
</feature>
<keyword evidence="1" id="KW-0175">Coiled coil</keyword>
<reference evidence="3" key="1">
    <citation type="submission" date="2018-02" db="EMBL/GenBank/DDBJ databases">
        <authorList>
            <person name="Cohen D.B."/>
            <person name="Kent A.D."/>
        </authorList>
    </citation>
    <scope>NUCLEOTIDE SEQUENCE</scope>
</reference>
<dbReference type="AlphaFoldDB" id="A0A2N9HZ41"/>
<feature type="compositionally biased region" description="Polar residues" evidence="2">
    <location>
        <begin position="555"/>
        <end position="565"/>
    </location>
</feature>
<evidence type="ECO:0000313" key="3">
    <source>
        <dbReference type="EMBL" id="SPD17023.1"/>
    </source>
</evidence>
<gene>
    <name evidence="3" type="ORF">FSB_LOCUS44905</name>
</gene>
<evidence type="ECO:0000256" key="2">
    <source>
        <dbReference type="SAM" id="MobiDB-lite"/>
    </source>
</evidence>
<sequence>MAVFRRHYGVPDDVHLEYRFWEDALTGEPGDLILPLVAIIEGGVRFPIDSLLANFLDYFRLSPSQISPNIFRIVMGVVELNRWLGLNLTVHDIIATYTLRTTQHEAYSLRPRDVNNTLVNSLPNTNKEMTDDFLLVRGAWYYPGHRCPTVDGRPEEKNKQVQKHLTDPTALKIVYDSEVCLDDYANPRSAFKLLRYIPSAKSFLLCRQVKDLVAAKANPANQSAPAHDIRHMAGINLKKLLPPVRTQAEASDPVLPGERKRKRKGPSKGESSHSETLATPVVLTAEASLTGVDTLPSADETNVEMVGPFIPDKGYGPSTGLAPVWAPSLEIFGELVRSDATVLRTGRSRSNTTTALSKVARLPGDTAVWRQSTNQEVVNNLRRGLMMAVQGSLELGDRYQRLSAELENSLKVATRSFDFRNEAERLRRDVEAYKDQVRVVVLKKDEVVLKVEETEDLLRNSLEANSKAEDKFKALEADIAAREKAAFDRGQVEAQKIMTNQLPGVYNEAFQQGWKALYSWPESNDMPQLPPRDNLPYPEAPIGVPEEELPEPLPQSNEEAGPSSV</sequence>
<accession>A0A2N9HZ41</accession>
<protein>
    <submittedName>
        <fullName evidence="3">Uncharacterized protein</fullName>
    </submittedName>
</protein>
<feature type="region of interest" description="Disordered" evidence="2">
    <location>
        <begin position="246"/>
        <end position="280"/>
    </location>
</feature>
<name>A0A2N9HZ41_FAGSY</name>
<evidence type="ECO:0000256" key="1">
    <source>
        <dbReference type="SAM" id="Coils"/>
    </source>
</evidence>
<proteinExistence type="predicted"/>
<dbReference type="EMBL" id="OIVN01004379">
    <property type="protein sequence ID" value="SPD17023.1"/>
    <property type="molecule type" value="Genomic_DNA"/>
</dbReference>
<feature type="region of interest" description="Disordered" evidence="2">
    <location>
        <begin position="521"/>
        <end position="565"/>
    </location>
</feature>
<organism evidence="3">
    <name type="scientific">Fagus sylvatica</name>
    <name type="common">Beechnut</name>
    <dbReference type="NCBI Taxonomy" id="28930"/>
    <lineage>
        <taxon>Eukaryota</taxon>
        <taxon>Viridiplantae</taxon>
        <taxon>Streptophyta</taxon>
        <taxon>Embryophyta</taxon>
        <taxon>Tracheophyta</taxon>
        <taxon>Spermatophyta</taxon>
        <taxon>Magnoliopsida</taxon>
        <taxon>eudicotyledons</taxon>
        <taxon>Gunneridae</taxon>
        <taxon>Pentapetalae</taxon>
        <taxon>rosids</taxon>
        <taxon>fabids</taxon>
        <taxon>Fagales</taxon>
        <taxon>Fagaceae</taxon>
        <taxon>Fagus</taxon>
    </lineage>
</organism>